<gene>
    <name evidence="1" type="ORF">NG799_28145</name>
</gene>
<organism evidence="1 2">
    <name type="scientific">Laspinema palackyanum D2a</name>
    <dbReference type="NCBI Taxonomy" id="2953684"/>
    <lineage>
        <taxon>Bacteria</taxon>
        <taxon>Bacillati</taxon>
        <taxon>Cyanobacteriota</taxon>
        <taxon>Cyanophyceae</taxon>
        <taxon>Oscillatoriophycideae</taxon>
        <taxon>Oscillatoriales</taxon>
        <taxon>Laspinemataceae</taxon>
        <taxon>Laspinema</taxon>
        <taxon>Laspinema palackyanum</taxon>
    </lineage>
</organism>
<comment type="caution">
    <text evidence="1">The sequence shown here is derived from an EMBL/GenBank/DDBJ whole genome shotgun (WGS) entry which is preliminary data.</text>
</comment>
<accession>A0ABT2N384</accession>
<protein>
    <submittedName>
        <fullName evidence="1">BrnT family toxin</fullName>
    </submittedName>
</protein>
<evidence type="ECO:0000313" key="1">
    <source>
        <dbReference type="EMBL" id="MCT7970191.1"/>
    </source>
</evidence>
<sequence>MSPVVAEVIFAAGLETSAFDSVNINFGENLVTMCSSSQGMEIERNENKRLTNLRKSGIYFFEISLLFAGDIAVPTVMRYVFGVRASCSLLSIASKMLALL</sequence>
<evidence type="ECO:0000313" key="2">
    <source>
        <dbReference type="Proteomes" id="UP001525890"/>
    </source>
</evidence>
<reference evidence="1 2" key="1">
    <citation type="journal article" date="2022" name="Front. Microbiol.">
        <title>High genomic differentiation and limited gene flow indicate recent cryptic speciation within the genus Laspinema (cyanobacteria).</title>
        <authorList>
            <person name="Stanojkovic A."/>
            <person name="Skoupy S."/>
            <person name="Skaloud P."/>
            <person name="Dvorak P."/>
        </authorList>
    </citation>
    <scope>NUCLEOTIDE SEQUENCE [LARGE SCALE GENOMIC DNA]</scope>
    <source>
        <strain evidence="1 2">D2a</strain>
    </source>
</reference>
<dbReference type="EMBL" id="JAMXFF010000080">
    <property type="protein sequence ID" value="MCT7970191.1"/>
    <property type="molecule type" value="Genomic_DNA"/>
</dbReference>
<dbReference type="Proteomes" id="UP001525890">
    <property type="component" value="Unassembled WGS sequence"/>
</dbReference>
<proteinExistence type="predicted"/>
<dbReference type="RefSeq" id="WP_368009615.1">
    <property type="nucleotide sequence ID" value="NZ_JAMXFF010000080.1"/>
</dbReference>
<keyword evidence="2" id="KW-1185">Reference proteome</keyword>
<name>A0ABT2N384_9CYAN</name>